<dbReference type="NCBIfam" id="TIGR01683">
    <property type="entry name" value="thiS"/>
    <property type="match status" value="1"/>
</dbReference>
<dbReference type="InterPro" id="IPR003749">
    <property type="entry name" value="ThiS/MoaD-like"/>
</dbReference>
<proteinExistence type="predicted"/>
<dbReference type="PANTHER" id="PTHR34472">
    <property type="entry name" value="SULFUR CARRIER PROTEIN THIS"/>
    <property type="match status" value="1"/>
</dbReference>
<evidence type="ECO:0000313" key="1">
    <source>
        <dbReference type="EMBL" id="ACJ29079.1"/>
    </source>
</evidence>
<sequence length="67" mass="7247">MISIFLNDEVMSIADGSSLTDVLKGRTIAENGVALVLNAEVVPRSRWPHIMCQQDDMLEVFSVVAGG</sequence>
<reference evidence="1 2" key="1">
    <citation type="journal article" date="2008" name="PLoS ONE">
        <title>Environmental adaptation: genomic analysis of the piezotolerant and psychrotolerant deep-sea iron reducing bacterium Shewanella piezotolerans WP3.</title>
        <authorList>
            <person name="Wang F."/>
            <person name="Wang J."/>
            <person name="Jian H."/>
            <person name="Zhang B."/>
            <person name="Li S."/>
            <person name="Wang F."/>
            <person name="Zeng X."/>
            <person name="Gao L."/>
            <person name="Bartlett D.H."/>
            <person name="Yu J."/>
            <person name="Hu S."/>
            <person name="Xiao X."/>
        </authorList>
    </citation>
    <scope>NUCLEOTIDE SEQUENCE [LARGE SCALE GENOMIC DNA]</scope>
    <source>
        <strain evidence="2">WP3 / JCM 13877</strain>
    </source>
</reference>
<keyword evidence="2" id="KW-1185">Reference proteome</keyword>
<dbReference type="InterPro" id="IPR010035">
    <property type="entry name" value="Thi_S"/>
</dbReference>
<dbReference type="InterPro" id="IPR012675">
    <property type="entry name" value="Beta-grasp_dom_sf"/>
</dbReference>
<dbReference type="CDD" id="cd00565">
    <property type="entry name" value="Ubl_ThiS"/>
    <property type="match status" value="1"/>
</dbReference>
<dbReference type="RefSeq" id="WP_020912439.1">
    <property type="nucleotide sequence ID" value="NC_011566.1"/>
</dbReference>
<name>B8CNW0_SHEPW</name>
<dbReference type="STRING" id="225849.swp_2334"/>
<dbReference type="eggNOG" id="COG2104">
    <property type="taxonomic scope" value="Bacteria"/>
</dbReference>
<dbReference type="Pfam" id="PF02597">
    <property type="entry name" value="ThiS"/>
    <property type="match status" value="1"/>
</dbReference>
<dbReference type="Gene3D" id="3.10.20.30">
    <property type="match status" value="1"/>
</dbReference>
<dbReference type="Proteomes" id="UP000000753">
    <property type="component" value="Chromosome"/>
</dbReference>
<organism evidence="1 2">
    <name type="scientific">Shewanella piezotolerans (strain WP3 / JCM 13877)</name>
    <dbReference type="NCBI Taxonomy" id="225849"/>
    <lineage>
        <taxon>Bacteria</taxon>
        <taxon>Pseudomonadati</taxon>
        <taxon>Pseudomonadota</taxon>
        <taxon>Gammaproteobacteria</taxon>
        <taxon>Alteromonadales</taxon>
        <taxon>Shewanellaceae</taxon>
        <taxon>Shewanella</taxon>
    </lineage>
</organism>
<dbReference type="EMBL" id="CP000472">
    <property type="protein sequence ID" value="ACJ29079.1"/>
    <property type="molecule type" value="Genomic_DNA"/>
</dbReference>
<dbReference type="InterPro" id="IPR016155">
    <property type="entry name" value="Mopterin_synth/thiamin_S_b"/>
</dbReference>
<dbReference type="OrthoDB" id="6388078at2"/>
<dbReference type="HOGENOM" id="CLU_174611_2_1_6"/>
<dbReference type="SUPFAM" id="SSF54285">
    <property type="entry name" value="MoaD/ThiS"/>
    <property type="match status" value="1"/>
</dbReference>
<dbReference type="AlphaFoldDB" id="B8CNW0"/>
<protein>
    <submittedName>
        <fullName evidence="1">ThiS, thiamine-biosynthesis</fullName>
    </submittedName>
</protein>
<gene>
    <name evidence="1" type="ordered locus">swp_2334</name>
</gene>
<dbReference type="KEGG" id="swp:swp_2334"/>
<evidence type="ECO:0000313" key="2">
    <source>
        <dbReference type="Proteomes" id="UP000000753"/>
    </source>
</evidence>
<dbReference type="PANTHER" id="PTHR34472:SF1">
    <property type="entry name" value="SULFUR CARRIER PROTEIN THIS"/>
    <property type="match status" value="1"/>
</dbReference>
<accession>B8CNW0</accession>